<name>A0A5K7ZJ56_9BACT</name>
<accession>A0A5K7ZJ56</accession>
<dbReference type="EMBL" id="AP021875">
    <property type="protein sequence ID" value="BBO78304.1"/>
    <property type="molecule type" value="Genomic_DNA"/>
</dbReference>
<dbReference type="Proteomes" id="UP000427769">
    <property type="component" value="Chromosome"/>
</dbReference>
<evidence type="ECO:0000313" key="1">
    <source>
        <dbReference type="EMBL" id="BBO78304.1"/>
    </source>
</evidence>
<dbReference type="KEGG" id="dwd:DSCW_57210"/>
<protein>
    <submittedName>
        <fullName evidence="1">Uncharacterized protein</fullName>
    </submittedName>
</protein>
<gene>
    <name evidence="1" type="ORF">DSCW_57210</name>
</gene>
<keyword evidence="2" id="KW-1185">Reference proteome</keyword>
<evidence type="ECO:0000313" key="2">
    <source>
        <dbReference type="Proteomes" id="UP000427769"/>
    </source>
</evidence>
<organism evidence="1 2">
    <name type="scientific">Desulfosarcina widdelii</name>
    <dbReference type="NCBI Taxonomy" id="947919"/>
    <lineage>
        <taxon>Bacteria</taxon>
        <taxon>Pseudomonadati</taxon>
        <taxon>Thermodesulfobacteriota</taxon>
        <taxon>Desulfobacteria</taxon>
        <taxon>Desulfobacterales</taxon>
        <taxon>Desulfosarcinaceae</taxon>
        <taxon>Desulfosarcina</taxon>
    </lineage>
</organism>
<proteinExistence type="predicted"/>
<dbReference type="AlphaFoldDB" id="A0A5K7ZJ56"/>
<sequence>MNHASKLCQSNYTDFKCDYNGLGNKVAPASTAVDGLHKKRRPKAGYHLPGPRNRNCRRYDQMGLRSPYTESANTSGPVWQVTVGQPLPLITS</sequence>
<reference evidence="1 2" key="1">
    <citation type="submission" date="2019-11" db="EMBL/GenBank/DDBJ databases">
        <title>Comparative genomics of hydrocarbon-degrading Desulfosarcina strains.</title>
        <authorList>
            <person name="Watanabe M."/>
            <person name="Kojima H."/>
            <person name="Fukui M."/>
        </authorList>
    </citation>
    <scope>NUCLEOTIDE SEQUENCE [LARGE SCALE GENOMIC DNA]</scope>
    <source>
        <strain evidence="1 2">PP31</strain>
    </source>
</reference>